<evidence type="ECO:0000313" key="4">
    <source>
        <dbReference type="EMBL" id="KAL3777784.1"/>
    </source>
</evidence>
<evidence type="ECO:0000259" key="3">
    <source>
        <dbReference type="PROSITE" id="PS50076"/>
    </source>
</evidence>
<evidence type="ECO:0000256" key="2">
    <source>
        <dbReference type="SAM" id="Phobius"/>
    </source>
</evidence>
<keyword evidence="5" id="KW-1185">Reference proteome</keyword>
<dbReference type="SMART" id="SM00271">
    <property type="entry name" value="DnaJ"/>
    <property type="match status" value="1"/>
</dbReference>
<dbReference type="InterPro" id="IPR001623">
    <property type="entry name" value="DnaJ_domain"/>
</dbReference>
<keyword evidence="2" id="KW-1133">Transmembrane helix</keyword>
<dbReference type="PANTHER" id="PTHR44094">
    <property type="entry name" value="DNAJ HEAT SHOCK N-TERMINAL DOMAIN-CONTAINING PROTEIN"/>
    <property type="match status" value="1"/>
</dbReference>
<reference evidence="4 5" key="1">
    <citation type="submission" date="2024-10" db="EMBL/GenBank/DDBJ databases">
        <title>Updated reference genomes for cyclostephanoid diatoms.</title>
        <authorList>
            <person name="Roberts W.R."/>
            <person name="Alverson A.J."/>
        </authorList>
    </citation>
    <scope>NUCLEOTIDE SEQUENCE [LARGE SCALE GENOMIC DNA]</scope>
    <source>
        <strain evidence="4 5">AJA276-08</strain>
    </source>
</reference>
<dbReference type="EMBL" id="JALLAZ020001266">
    <property type="protein sequence ID" value="KAL3777784.1"/>
    <property type="molecule type" value="Genomic_DNA"/>
</dbReference>
<feature type="compositionally biased region" description="Basic and acidic residues" evidence="1">
    <location>
        <begin position="1"/>
        <end position="20"/>
    </location>
</feature>
<feature type="transmembrane region" description="Helical" evidence="2">
    <location>
        <begin position="81"/>
        <end position="106"/>
    </location>
</feature>
<dbReference type="PROSITE" id="PS00636">
    <property type="entry name" value="DNAJ_1"/>
    <property type="match status" value="1"/>
</dbReference>
<gene>
    <name evidence="4" type="ORF">ACHAW5_003514</name>
</gene>
<dbReference type="Gene3D" id="1.10.287.110">
    <property type="entry name" value="DnaJ domain"/>
    <property type="match status" value="1"/>
</dbReference>
<keyword evidence="2" id="KW-0812">Transmembrane</keyword>
<dbReference type="Proteomes" id="UP001530315">
    <property type="component" value="Unassembled WGS sequence"/>
</dbReference>
<feature type="transmembrane region" description="Helical" evidence="2">
    <location>
        <begin position="46"/>
        <end position="69"/>
    </location>
</feature>
<name>A0ABD3NPY0_9STRA</name>
<comment type="caution">
    <text evidence="4">The sequence shown here is derived from an EMBL/GenBank/DDBJ whole genome shotgun (WGS) entry which is preliminary data.</text>
</comment>
<dbReference type="CDD" id="cd06257">
    <property type="entry name" value="DnaJ"/>
    <property type="match status" value="1"/>
</dbReference>
<evidence type="ECO:0000313" key="5">
    <source>
        <dbReference type="Proteomes" id="UP001530315"/>
    </source>
</evidence>
<evidence type="ECO:0000256" key="1">
    <source>
        <dbReference type="SAM" id="MobiDB-lite"/>
    </source>
</evidence>
<accession>A0ABD3NPY0</accession>
<dbReference type="Pfam" id="PF00226">
    <property type="entry name" value="DnaJ"/>
    <property type="match status" value="1"/>
</dbReference>
<dbReference type="PANTHER" id="PTHR44094:SF8">
    <property type="entry name" value="DNAJ HEAT SHOCK N-TERMINAL DOMAIN-CONTAINING PROTEIN-RELATED"/>
    <property type="match status" value="1"/>
</dbReference>
<proteinExistence type="predicted"/>
<organism evidence="4 5">
    <name type="scientific">Stephanodiscus triporus</name>
    <dbReference type="NCBI Taxonomy" id="2934178"/>
    <lineage>
        <taxon>Eukaryota</taxon>
        <taxon>Sar</taxon>
        <taxon>Stramenopiles</taxon>
        <taxon>Ochrophyta</taxon>
        <taxon>Bacillariophyta</taxon>
        <taxon>Coscinodiscophyceae</taxon>
        <taxon>Thalassiosirophycidae</taxon>
        <taxon>Stephanodiscales</taxon>
        <taxon>Stephanodiscaceae</taxon>
        <taxon>Stephanodiscus</taxon>
    </lineage>
</organism>
<keyword evidence="2" id="KW-0472">Membrane</keyword>
<sequence length="550" mass="58734">MTDDKGKNDGQHARRKTKEELDAEQQAAKEQLQAILDSSRPKHLGYGIASGVGNIVGAAVGTAGILVLAPTVGLGVGMKQGGILGGAVGLVGGAVAGVVGGAALAVGGAVQGVTQIVRGAAATPDALFEPSLGKWWNDVEGKWILTNLETEQVAFIDIPEDDEDILGDAKKEADQSANAPGTIASKVFDTSYYDALEIAPGAEPSHIKRQYYLLARKYHPDKVGKDDQVAANKFKDVAEAYQVLSNPETRAKYDAEGKGGLSADRTEVNEQVKADPAILFAFLFGSDKFGDYIGRLAMATSALVADSPKIGQKEARIVQQRRVTRLAIKLAERLHIWVIEDYAGAKAIWESAAADLGQASYGGELTRLIGKVYALSAHQFLGATDSGVGMPSIAKWAKGQRAKMEKSSDTSKAKRDGMMTNMKMMVAQQKAAQELAQAATEEEKREKVAAIEQAQIFGMLNAMWTTTVVDITTTLHQVVQMVLHDQSVDKDTRKMRANGLLQMGEIFMALATPNESGQPEDAKKLYNDAAFAAMVETVKRKEEASHSASA</sequence>
<dbReference type="InterPro" id="IPR018253">
    <property type="entry name" value="DnaJ_domain_CS"/>
</dbReference>
<dbReference type="AlphaFoldDB" id="A0ABD3NPY0"/>
<feature type="region of interest" description="Disordered" evidence="1">
    <location>
        <begin position="1"/>
        <end position="26"/>
    </location>
</feature>
<dbReference type="PROSITE" id="PS50076">
    <property type="entry name" value="DNAJ_2"/>
    <property type="match status" value="1"/>
</dbReference>
<protein>
    <recommendedName>
        <fullName evidence="3">J domain-containing protein</fullName>
    </recommendedName>
</protein>
<dbReference type="Pfam" id="PF14308">
    <property type="entry name" value="DnaJ-X"/>
    <property type="match status" value="1"/>
</dbReference>
<dbReference type="PRINTS" id="PR00625">
    <property type="entry name" value="JDOMAIN"/>
</dbReference>
<dbReference type="InterPro" id="IPR036869">
    <property type="entry name" value="J_dom_sf"/>
</dbReference>
<feature type="domain" description="J" evidence="3">
    <location>
        <begin position="191"/>
        <end position="257"/>
    </location>
</feature>
<dbReference type="InterPro" id="IPR026894">
    <property type="entry name" value="DnaJ_X"/>
</dbReference>
<dbReference type="SUPFAM" id="SSF46565">
    <property type="entry name" value="Chaperone J-domain"/>
    <property type="match status" value="1"/>
</dbReference>
<dbReference type="InterPro" id="IPR052423">
    <property type="entry name" value="EMIR"/>
</dbReference>